<name>A0A0G2Y4W7_MIMIV</name>
<dbReference type="EMBL" id="KM982403">
    <property type="protein sequence ID" value="AKI80883.1"/>
    <property type="molecule type" value="Genomic_DNA"/>
</dbReference>
<evidence type="ECO:0000313" key="3">
    <source>
        <dbReference type="EMBL" id="AKI80883.1"/>
    </source>
</evidence>
<dbReference type="EMBL" id="HQ336222">
    <property type="protein sequence ID" value="ADO18064.1"/>
    <property type="molecule type" value="Genomic_DNA"/>
</dbReference>
<dbReference type="RefSeq" id="YP_003986722.1">
    <property type="nucleotide sequence ID" value="NC_014649.1"/>
</dbReference>
<keyword evidence="4" id="KW-1185">Reference proteome</keyword>
<dbReference type="Proteomes" id="UP000274448">
    <property type="component" value="Segment"/>
</dbReference>
<reference evidence="1 4" key="2">
    <citation type="journal article" date="2011" name="Virol. J.">
        <title>Breaking the 1000-gene barrier for Mimivirus using ultra-deep genome and transcriptome sequencing.</title>
        <authorList>
            <person name="Legendre M."/>
            <person name="Santini S."/>
            <person name="Rico A."/>
            <person name="Abergel C."/>
            <person name="Claverie J.M."/>
        </authorList>
    </citation>
    <scope>NUCLEOTIDE SEQUENCE [LARGE SCALE GENOMIC DNA]</scope>
</reference>
<evidence type="ECO:0000313" key="2">
    <source>
        <dbReference type="EMBL" id="AEJ34461.1"/>
    </source>
</evidence>
<organism evidence="1 4">
    <name type="scientific">Acanthamoeba polyphaga mimivirus</name>
    <name type="common">APMV</name>
    <dbReference type="NCBI Taxonomy" id="212035"/>
    <lineage>
        <taxon>Viruses</taxon>
        <taxon>Varidnaviria</taxon>
        <taxon>Bamfordvirae</taxon>
        <taxon>Nucleocytoviricota</taxon>
        <taxon>Megaviricetes</taxon>
        <taxon>Imitervirales</taxon>
        <taxon>Mimiviridae</taxon>
        <taxon>Megamimivirinae</taxon>
        <taxon>Mimivirus</taxon>
        <taxon>Mimivirus bradfordmassiliense</taxon>
    </lineage>
</organism>
<dbReference type="SUPFAM" id="SSF140860">
    <property type="entry name" value="Pseudo ankyrin repeat-like"/>
    <property type="match status" value="1"/>
</dbReference>
<protein>
    <submittedName>
        <fullName evidence="2">Uncharacterized protein L226</fullName>
    </submittedName>
</protein>
<accession>A0A0G2Y4W7</accession>
<reference evidence="2 5" key="1">
    <citation type="journal article" date="2011" name="Proc. Natl. Acad. Sci. U.S.A.">
        <title>Mimivirus shows dramatic genome reduction after intraamoebal culture.</title>
        <authorList>
            <person name="Boyer M."/>
            <person name="Azza S."/>
            <person name="Barrassi L."/>
            <person name="Klose T."/>
            <person name="Campocasso A."/>
            <person name="Pagnier I."/>
            <person name="Fournous G."/>
            <person name="Borg A."/>
            <person name="Robert C."/>
            <person name="Zhang X."/>
            <person name="Desnues C."/>
            <person name="Henrissat B."/>
            <person name="Rossmann M.G."/>
            <person name="La Scola B."/>
            <person name="Raoult D."/>
        </authorList>
    </citation>
    <scope>NUCLEOTIDE SEQUENCE [LARGE SCALE GENOMIC DNA]</scope>
    <source>
        <strain evidence="2">M4</strain>
    </source>
</reference>
<dbReference type="Proteomes" id="UP000240552">
    <property type="component" value="Segment"/>
</dbReference>
<gene>
    <name evidence="1" type="primary">L226</name>
    <name evidence="2" type="ORF">MIMI_L226</name>
</gene>
<dbReference type="GeneID" id="9924833"/>
<organismHost>
    <name type="scientific">Acanthamoeba polyphaga</name>
    <name type="common">Amoeba</name>
    <dbReference type="NCBI Taxonomy" id="5757"/>
</organismHost>
<dbReference type="KEGG" id="vg:9924833"/>
<evidence type="ECO:0000313" key="1">
    <source>
        <dbReference type="EMBL" id="ADO18064.1"/>
    </source>
</evidence>
<evidence type="ECO:0000313" key="4">
    <source>
        <dbReference type="Proteomes" id="UP000201519"/>
    </source>
</evidence>
<dbReference type="SMR" id="A0A0G2Y4W7"/>
<evidence type="ECO:0000313" key="6">
    <source>
        <dbReference type="Proteomes" id="UP000274448"/>
    </source>
</evidence>
<accession>E3VZ89</accession>
<evidence type="ECO:0000313" key="5">
    <source>
        <dbReference type="Proteomes" id="UP000240552"/>
    </source>
</evidence>
<dbReference type="EMBL" id="JN036606">
    <property type="protein sequence ID" value="AEJ34461.1"/>
    <property type="molecule type" value="Genomic_DNA"/>
</dbReference>
<reference evidence="3 6" key="3">
    <citation type="submission" date="2014-10" db="EMBL/GenBank/DDBJ databases">
        <title>Pan-genome analysis of Brazilian lineage A amoebal mimiviruses.</title>
        <authorList>
            <person name="Assis F.L."/>
            <person name="Abrahao J.S."/>
            <person name="Kroon E.G."/>
            <person name="Dornas F.P."/>
            <person name="Andrade K.R."/>
            <person name="Borato P.V.M."/>
            <person name="Pilotto M.R."/>
            <person name="Benamar S."/>
            <person name="LaScola B."/>
            <person name="Colson P."/>
        </authorList>
    </citation>
    <scope>NUCLEOTIDE SEQUENCE [LARGE SCALE GENOMIC DNA]</scope>
    <source>
        <strain evidence="3 6">Amazonia</strain>
    </source>
</reference>
<proteinExistence type="predicted"/>
<dbReference type="Proteomes" id="UP000201519">
    <property type="component" value="Segment"/>
</dbReference>
<sequence length="690" mass="80453">MNLEGKTFYLLEENGTSEYPLYKIIDKTYILSNIKDIVAHIVKCDYDDDYTDDEAEDVSEGVVEKTTITEIQLDFSNPKFVVNNFIPDENQAANGIYYTNSIIKIGEHDIYDENFLIELIEESSQSKVFPENTCNLYRFGLNSGKFNLCDVLIQKGIEYKCTDHNYGRPLIVLYPDNGEIEEIYLYLLKNMEHFKDDFVKIIQAVTEDSYEFDVLKSYIEYAQCTNIPINYLEISINIIKIHHKTECIKLFIEMGLVNAQDIFYESCLHFSDLTGYLVDQGVEFNFSDVFSLDLPLDTLEYFTEKGFEPTDEMIVNKLNDSNKSTPKINNDSSSFGTIMIMTPDYSFTRYKPPYYSILIDFLLNNKYLKSHHINQNVIDKLIEESSLIELVKLDKEFDIKSYIDLNILIKEAIDSDIWFVVKHCIENGINIDDCMSYALDKSMMYIVKKLKKLGAIVPDNFIELDKINIDDQEHIQMCINKGMDITTIYNEIILNGSHKTLKYIANQMIQQGLKLPKITNSLIYFKYQKYIKCDKHIKVIRNLNIDFTPIQQVVLAINDCDIETAKYLIGQYQIHDNLKILFMSVISQNIEFTKYLIEVNNFDKTYTGWALVLSTYNYEMFRSVLDYTGIDVNTRQQEIILMVNPNDVNVDDTIDYLHLMGYPNIFKTIDLISKDDKPIYKFLKKFNIEI</sequence>